<comment type="caution">
    <text evidence="1">The sequence shown here is derived from an EMBL/GenBank/DDBJ whole genome shotgun (WGS) entry which is preliminary data.</text>
</comment>
<dbReference type="Proteomes" id="UP000294530">
    <property type="component" value="Unassembled WGS sequence"/>
</dbReference>
<name>A0A976FED6_BRELC</name>
<dbReference type="RefSeq" id="XP_067814398.1">
    <property type="nucleotide sequence ID" value="XM_067958333.1"/>
</dbReference>
<organism evidence="1 2">
    <name type="scientific">Bremia lactucae</name>
    <name type="common">Lettuce downy mildew</name>
    <dbReference type="NCBI Taxonomy" id="4779"/>
    <lineage>
        <taxon>Eukaryota</taxon>
        <taxon>Sar</taxon>
        <taxon>Stramenopiles</taxon>
        <taxon>Oomycota</taxon>
        <taxon>Peronosporomycetes</taxon>
        <taxon>Peronosporales</taxon>
        <taxon>Peronosporaceae</taxon>
        <taxon>Bremia</taxon>
    </lineage>
</organism>
<evidence type="ECO:0000313" key="1">
    <source>
        <dbReference type="EMBL" id="TDH64899.1"/>
    </source>
</evidence>
<dbReference type="AlphaFoldDB" id="A0A976FED6"/>
<reference evidence="1 2" key="1">
    <citation type="journal article" date="2021" name="Genome Biol.">
        <title>AFLAP: assembly-free linkage analysis pipeline using k-mers from genome sequencing data.</title>
        <authorList>
            <person name="Fletcher K."/>
            <person name="Zhang L."/>
            <person name="Gil J."/>
            <person name="Han R."/>
            <person name="Cavanaugh K."/>
            <person name="Michelmore R."/>
        </authorList>
    </citation>
    <scope>NUCLEOTIDE SEQUENCE [LARGE SCALE GENOMIC DNA]</scope>
    <source>
        <strain evidence="1 2">SF5</strain>
    </source>
</reference>
<dbReference type="EMBL" id="SHOA02000219">
    <property type="protein sequence ID" value="TDH64899.1"/>
    <property type="molecule type" value="Genomic_DNA"/>
</dbReference>
<keyword evidence="2" id="KW-1185">Reference proteome</keyword>
<proteinExistence type="predicted"/>
<evidence type="ECO:0000313" key="2">
    <source>
        <dbReference type="Proteomes" id="UP000294530"/>
    </source>
</evidence>
<protein>
    <submittedName>
        <fullName evidence="1">Uncharacterized protein</fullName>
    </submittedName>
</protein>
<gene>
    <name evidence="1" type="ORF">CCR75_000225</name>
</gene>
<dbReference type="KEGG" id="blac:94344004"/>
<accession>A0A976FED6</accession>
<dbReference type="GeneID" id="94344004"/>
<sequence length="77" mass="8592">MICFVKHNAGTPVLSANFLTVANSEYVQACYLYPGRSTLANPLRDTIHIVISAFQSQSMSEITKTIQRSHSQGDYRL</sequence>